<reference evidence="2" key="1">
    <citation type="submission" date="2019-05" db="EMBL/GenBank/DDBJ databases">
        <authorList>
            <consortium name="Pathogen Informatics"/>
        </authorList>
    </citation>
    <scope>NUCLEOTIDE SEQUENCE [LARGE SCALE GENOMIC DNA]</scope>
    <source>
        <strain evidence="2">NCTC12965</strain>
    </source>
</reference>
<dbReference type="EMBL" id="CABEEZ010000015">
    <property type="protein sequence ID" value="VTR17337.1"/>
    <property type="molecule type" value="Genomic_DNA"/>
</dbReference>
<accession>A0A4U9TFC4</accession>
<dbReference type="InterPro" id="IPR019029">
    <property type="entry name" value="T3SS_PrgH/EprH-like"/>
</dbReference>
<name>A0A4U9TFC4_SERFO</name>
<protein>
    <submittedName>
        <fullName evidence="2">Type III secretion system needle complex protein PrgH</fullName>
    </submittedName>
</protein>
<keyword evidence="1" id="KW-0812">Transmembrane</keyword>
<feature type="transmembrane region" description="Helical" evidence="1">
    <location>
        <begin position="147"/>
        <end position="168"/>
    </location>
</feature>
<dbReference type="GO" id="GO:0016020">
    <property type="term" value="C:membrane"/>
    <property type="evidence" value="ECO:0007669"/>
    <property type="project" value="InterPro"/>
</dbReference>
<keyword evidence="1" id="KW-1133">Transmembrane helix</keyword>
<evidence type="ECO:0000313" key="2">
    <source>
        <dbReference type="EMBL" id="VTR17337.1"/>
    </source>
</evidence>
<organism evidence="2">
    <name type="scientific">Serratia fonticola</name>
    <dbReference type="NCBI Taxonomy" id="47917"/>
    <lineage>
        <taxon>Bacteria</taxon>
        <taxon>Pseudomonadati</taxon>
        <taxon>Pseudomonadota</taxon>
        <taxon>Gammaproteobacteria</taxon>
        <taxon>Enterobacterales</taxon>
        <taxon>Yersiniaceae</taxon>
        <taxon>Serratia</taxon>
    </lineage>
</organism>
<dbReference type="Pfam" id="PF09480">
    <property type="entry name" value="PrgH"/>
    <property type="match status" value="1"/>
</dbReference>
<dbReference type="Gene3D" id="2.60.200.20">
    <property type="match status" value="1"/>
</dbReference>
<dbReference type="AlphaFoldDB" id="A0A4U9TFC4"/>
<keyword evidence="1" id="KW-0472">Membrane</keyword>
<evidence type="ECO:0000256" key="1">
    <source>
        <dbReference type="SAM" id="Phobius"/>
    </source>
</evidence>
<proteinExistence type="predicted"/>
<gene>
    <name evidence="2" type="primary">prgH_2</name>
    <name evidence="2" type="ORF">NCTC12965_00374</name>
</gene>
<sequence length="190" mass="21128">MITKESEIIDLPDSVVIRLLSSALKGCEFTLDVGTTLFVVANENVARNQTLEEVDKDNTIFIPMESGGVNFEIIVVDNAPGRPKVLLRKVNEQEMEGSLLSSNQVIDVGTLTLAMRHEGEDWNDDVLLYPPSADNVIIHKITEKKKLVWIIAIVIIVALLTAVLVYSYHNNSGRQMTEISLLLGKERDKV</sequence>